<gene>
    <name evidence="2" type="ORF">CARN3_1203</name>
</gene>
<reference evidence="2" key="1">
    <citation type="submission" date="2009-10" db="EMBL/GenBank/DDBJ databases">
        <title>Diversity of trophic interactions inside an arsenic-rich microbial ecosystem.</title>
        <authorList>
            <person name="Bertin P.N."/>
            <person name="Heinrich-Salmeron A."/>
            <person name="Pelletier E."/>
            <person name="Goulhen-Chollet F."/>
            <person name="Arsene-Ploetze F."/>
            <person name="Gallien S."/>
            <person name="Calteau A."/>
            <person name="Vallenet D."/>
            <person name="Casiot C."/>
            <person name="Chane-Woon-Ming B."/>
            <person name="Giloteaux L."/>
            <person name="Barakat M."/>
            <person name="Bonnefoy V."/>
            <person name="Bruneel O."/>
            <person name="Chandler M."/>
            <person name="Cleiss J."/>
            <person name="Duran R."/>
            <person name="Elbaz-Poulichet F."/>
            <person name="Fonknechten N."/>
            <person name="Lauga B."/>
            <person name="Mornico D."/>
            <person name="Ortet P."/>
            <person name="Schaeffer C."/>
            <person name="Siguier P."/>
            <person name="Alexander Thil Smith A."/>
            <person name="Van Dorsselaer A."/>
            <person name="Weissenbach J."/>
            <person name="Medigue C."/>
            <person name="Le Paslier D."/>
        </authorList>
    </citation>
    <scope>NUCLEOTIDE SEQUENCE</scope>
</reference>
<comment type="caution">
    <text evidence="2">The sequence shown here is derived from an EMBL/GenBank/DDBJ whole genome shotgun (WGS) entry which is preliminary data.</text>
</comment>
<dbReference type="AlphaFoldDB" id="E6PZ44"/>
<protein>
    <recommendedName>
        <fullName evidence="1">TonB-dependent transporter Oar-like beta-barrel domain-containing protein</fullName>
    </recommendedName>
</protein>
<evidence type="ECO:0000259" key="1">
    <source>
        <dbReference type="Pfam" id="PF25183"/>
    </source>
</evidence>
<feature type="domain" description="TonB-dependent transporter Oar-like beta-barrel" evidence="1">
    <location>
        <begin position="10"/>
        <end position="216"/>
    </location>
</feature>
<dbReference type="EMBL" id="CABN01000105">
    <property type="protein sequence ID" value="CBI00203.1"/>
    <property type="molecule type" value="Genomic_DNA"/>
</dbReference>
<name>E6PZ44_9ZZZZ</name>
<evidence type="ECO:0000313" key="2">
    <source>
        <dbReference type="EMBL" id="CBI00203.1"/>
    </source>
</evidence>
<dbReference type="Pfam" id="PF25183">
    <property type="entry name" value="OMP_b-brl_4"/>
    <property type="match status" value="1"/>
</dbReference>
<organism evidence="2">
    <name type="scientific">mine drainage metagenome</name>
    <dbReference type="NCBI Taxonomy" id="410659"/>
    <lineage>
        <taxon>unclassified sequences</taxon>
        <taxon>metagenomes</taxon>
        <taxon>ecological metagenomes</taxon>
    </lineage>
</organism>
<proteinExistence type="predicted"/>
<accession>E6PZ44</accession>
<sequence length="223" mass="24758">MESSGFGARGTNWVPGYQYLSYGDSDYDARHRIVALYNYQVPLLRGMNDNRYVRYALGGWHVTGITAMQTGFPVTVSETSVYNSLYCDQFSYYACPDAPNTSTFSIPSLNPRAPGNYWFNNSVFSAEPIGTFGNVKRNFFHGPGFDYSNIELYKNLPLGGENSPRFIQLRLEAYNAFNHANFAAPNGNFSAGPHFGQITSVIQPGSGDPQPGRAIQIAGKFYF</sequence>
<dbReference type="InterPro" id="IPR057601">
    <property type="entry name" value="Oar-like_b-barrel"/>
</dbReference>